<keyword evidence="2" id="KW-0560">Oxidoreductase</keyword>
<proteinExistence type="inferred from homology"/>
<dbReference type="AlphaFoldDB" id="A0A1C3WR84"/>
<gene>
    <name evidence="3" type="ORF">GA0061102_103748</name>
</gene>
<evidence type="ECO:0000313" key="3">
    <source>
        <dbReference type="EMBL" id="SCB42537.1"/>
    </source>
</evidence>
<dbReference type="GO" id="GO:0016491">
    <property type="term" value="F:oxidoreductase activity"/>
    <property type="evidence" value="ECO:0007669"/>
    <property type="project" value="UniProtKB-KW"/>
</dbReference>
<organism evidence="3 4">
    <name type="scientific">Rhizobium miluonense</name>
    <dbReference type="NCBI Taxonomy" id="411945"/>
    <lineage>
        <taxon>Bacteria</taxon>
        <taxon>Pseudomonadati</taxon>
        <taxon>Pseudomonadota</taxon>
        <taxon>Alphaproteobacteria</taxon>
        <taxon>Hyphomicrobiales</taxon>
        <taxon>Rhizobiaceae</taxon>
        <taxon>Rhizobium/Agrobacterium group</taxon>
        <taxon>Rhizobium</taxon>
    </lineage>
</organism>
<dbReference type="OrthoDB" id="7568484at2"/>
<dbReference type="InterPro" id="IPR002347">
    <property type="entry name" value="SDR_fam"/>
</dbReference>
<dbReference type="RefSeq" id="WP_092854051.1">
    <property type="nucleotide sequence ID" value="NZ_FMAH01000037.1"/>
</dbReference>
<dbReference type="SUPFAM" id="SSF51735">
    <property type="entry name" value="NAD(P)-binding Rossmann-fold domains"/>
    <property type="match status" value="1"/>
</dbReference>
<dbReference type="EMBL" id="FMAH01000037">
    <property type="protein sequence ID" value="SCB42537.1"/>
    <property type="molecule type" value="Genomic_DNA"/>
</dbReference>
<dbReference type="PRINTS" id="PR00080">
    <property type="entry name" value="SDRFAMILY"/>
</dbReference>
<dbReference type="PRINTS" id="PR00081">
    <property type="entry name" value="GDHRDH"/>
</dbReference>
<name>A0A1C3WR84_9HYPH</name>
<dbReference type="PANTHER" id="PTHR43477">
    <property type="entry name" value="DIHYDROANTICAPSIN 7-DEHYDROGENASE"/>
    <property type="match status" value="1"/>
</dbReference>
<accession>A0A1C3WR84</accession>
<evidence type="ECO:0000313" key="4">
    <source>
        <dbReference type="Proteomes" id="UP000199435"/>
    </source>
</evidence>
<evidence type="ECO:0000256" key="2">
    <source>
        <dbReference type="ARBA" id="ARBA00023002"/>
    </source>
</evidence>
<comment type="similarity">
    <text evidence="1">Belongs to the short-chain dehydrogenases/reductases (SDR) family.</text>
</comment>
<dbReference type="Pfam" id="PF13561">
    <property type="entry name" value="adh_short_C2"/>
    <property type="match status" value="1"/>
</dbReference>
<dbReference type="FunFam" id="3.40.50.720:FF:000084">
    <property type="entry name" value="Short-chain dehydrogenase reductase"/>
    <property type="match status" value="1"/>
</dbReference>
<evidence type="ECO:0000256" key="1">
    <source>
        <dbReference type="ARBA" id="ARBA00006484"/>
    </source>
</evidence>
<dbReference type="STRING" id="411945.GA0061102_103748"/>
<reference evidence="4" key="1">
    <citation type="submission" date="2016-08" db="EMBL/GenBank/DDBJ databases">
        <authorList>
            <person name="Varghese N."/>
            <person name="Submissions Spin"/>
        </authorList>
    </citation>
    <scope>NUCLEOTIDE SEQUENCE [LARGE SCALE GENOMIC DNA]</scope>
    <source>
        <strain evidence="4">HAMBI 2971</strain>
    </source>
</reference>
<sequence length="254" mass="26426">MPNRLKGKVTIVTGAASGIGQGTALLFAKEGASVVGVDVNQEALAGTVATAKADGFEIDAVSYDLTSEAGASALMDYVAQKYGGIDTLVTAAGFVEFASVPDMTLAQWHKTLKGELDIVFLPVRAVWPHMIKRGGGSIVNFASISAWGATRNMGAIAHSTGKGGVLSMTRQMAYEGAPHGIRANSVSPGIIHTPAAQFAFDNLPGFEASMKANTMIGRHGKPEDVAWAIVYLVSDEASWVTGTDIKVDGGLTAW</sequence>
<dbReference type="PANTHER" id="PTHR43477:SF1">
    <property type="entry name" value="DIHYDROANTICAPSIN 7-DEHYDROGENASE"/>
    <property type="match status" value="1"/>
</dbReference>
<keyword evidence="4" id="KW-1185">Reference proteome</keyword>
<dbReference type="InterPro" id="IPR036291">
    <property type="entry name" value="NAD(P)-bd_dom_sf"/>
</dbReference>
<dbReference type="Gene3D" id="3.40.50.720">
    <property type="entry name" value="NAD(P)-binding Rossmann-like Domain"/>
    <property type="match status" value="1"/>
</dbReference>
<dbReference type="CDD" id="cd05233">
    <property type="entry name" value="SDR_c"/>
    <property type="match status" value="1"/>
</dbReference>
<dbReference type="InterPro" id="IPR051122">
    <property type="entry name" value="SDR_DHRS6-like"/>
</dbReference>
<protein>
    <submittedName>
        <fullName evidence="3">NAD(P)-dependent dehydrogenase, short-chain alcohol dehydrogenase family</fullName>
    </submittedName>
</protein>
<dbReference type="Proteomes" id="UP000199435">
    <property type="component" value="Unassembled WGS sequence"/>
</dbReference>